<reference evidence="4" key="1">
    <citation type="submission" date="2017-03" db="EMBL/GenBank/DDBJ databases">
        <title>Genomes of endolithic fungi from Antarctica.</title>
        <authorList>
            <person name="Coleine C."/>
            <person name="Masonjones S."/>
            <person name="Stajich J.E."/>
        </authorList>
    </citation>
    <scope>NUCLEOTIDE SEQUENCE [LARGE SCALE GENOMIC DNA]</scope>
    <source>
        <strain evidence="4">CCFEE 5527</strain>
    </source>
</reference>
<dbReference type="CDD" id="cd00167">
    <property type="entry name" value="SANT"/>
    <property type="match status" value="1"/>
</dbReference>
<keyword evidence="4" id="KW-1185">Reference proteome</keyword>
<protein>
    <recommendedName>
        <fullName evidence="2">Myb-like domain-containing protein</fullName>
    </recommendedName>
</protein>
<dbReference type="InParanoid" id="A0A1V8T9A3"/>
<feature type="compositionally biased region" description="Low complexity" evidence="1">
    <location>
        <begin position="557"/>
        <end position="578"/>
    </location>
</feature>
<organism evidence="3 4">
    <name type="scientific">Cryoendolithus antarcticus</name>
    <dbReference type="NCBI Taxonomy" id="1507870"/>
    <lineage>
        <taxon>Eukaryota</taxon>
        <taxon>Fungi</taxon>
        <taxon>Dikarya</taxon>
        <taxon>Ascomycota</taxon>
        <taxon>Pezizomycotina</taxon>
        <taxon>Dothideomycetes</taxon>
        <taxon>Dothideomycetidae</taxon>
        <taxon>Cladosporiales</taxon>
        <taxon>Cladosporiaceae</taxon>
        <taxon>Cryoendolithus</taxon>
    </lineage>
</organism>
<evidence type="ECO:0000313" key="3">
    <source>
        <dbReference type="EMBL" id="OQO07987.1"/>
    </source>
</evidence>
<dbReference type="Proteomes" id="UP000192596">
    <property type="component" value="Unassembled WGS sequence"/>
</dbReference>
<dbReference type="AlphaFoldDB" id="A0A1V8T9A3"/>
<evidence type="ECO:0000256" key="1">
    <source>
        <dbReference type="SAM" id="MobiDB-lite"/>
    </source>
</evidence>
<sequence>MAKISSTARTPPRHHADSAKPAATAPTRGTRSQSRDVEPATPRRSNRTGRQPGLEADVSAAGASKRSRKAQAAVVEDLPSVDEEDDEEVDADGEPAREYEGEEDGLAPADEDGSLDRRLSGYSGTTAKTTFSAEEVAQLDLDNIVDALEDLDTVSGKVLDDLMSAEPDVRRIVWKDIATAGTRAQKAFQRHSRDFAAQKEYYASPEQVYIRPDIVLRALYAVNRAEDVADDAARPDAIIEKANLARLLHALIVEVQDPLHPSIEELKALETAEMWFPRVIAGNEWSNEAFDLALALSTQLAIQNAASFAEDPNYDPQGVATSTFYEVDDEGTQNYRHELDLNMDQLPAQHVDEALDRVAQLVNELKKPFHSGQSVVAVQVLRAQFPWSDLITAAEDYYITRRLQLEGQIAGLGGVKSLTTFLQAMLQEKSELSQLRSLRTSIGAGSTPKKTANISDIKAAKAAYMAASRQTATTQAPAPTAPMVVVSQPGQQASNAAGQDDYHVLEDEPAVASPSKARMIAQLSAVQDKARARNVSGNKARSFLDPQAGATREQWTDPQPSQASQQQPIPISSSNIDPALRRYSPGKRPREEGPSDESWDPTQDEGFTHSNVDTAAADARRAQARRLQPQPRPSASARPAGPSPQRPQPDEARAPKRQRKNPGSAIPIEPIQRPDPDAGTPPQPTPYEQYENARVLAKMTRLNVGHTQQSRVRQPWGPEETQQLLNLIETNDVDGISWAALKARDREDDNILGRRTAEDLRFKARNMKVELVLSEIEIHENWRSVVLGKKEIEKLSSRGIPYYQDRIRAVDVVGIDG</sequence>
<name>A0A1V8T9A3_9PEZI</name>
<feature type="compositionally biased region" description="Low complexity" evidence="1">
    <location>
        <begin position="625"/>
        <end position="640"/>
    </location>
</feature>
<dbReference type="Gene3D" id="1.10.10.60">
    <property type="entry name" value="Homeodomain-like"/>
    <property type="match status" value="1"/>
</dbReference>
<feature type="compositionally biased region" description="Low complexity" evidence="1">
    <location>
        <begin position="59"/>
        <end position="78"/>
    </location>
</feature>
<evidence type="ECO:0000259" key="2">
    <source>
        <dbReference type="SMART" id="SM00717"/>
    </source>
</evidence>
<dbReference type="STRING" id="1507870.A0A1V8T9A3"/>
<feature type="domain" description="Myb-like" evidence="2">
    <location>
        <begin position="712"/>
        <end position="770"/>
    </location>
</feature>
<comment type="caution">
    <text evidence="3">The sequence shown here is derived from an EMBL/GenBank/DDBJ whole genome shotgun (WGS) entry which is preliminary data.</text>
</comment>
<dbReference type="InterPro" id="IPR001005">
    <property type="entry name" value="SANT/Myb"/>
</dbReference>
<dbReference type="EMBL" id="NAJO01000013">
    <property type="protein sequence ID" value="OQO07987.1"/>
    <property type="molecule type" value="Genomic_DNA"/>
</dbReference>
<feature type="compositionally biased region" description="Acidic residues" evidence="1">
    <location>
        <begin position="79"/>
        <end position="93"/>
    </location>
</feature>
<gene>
    <name evidence="3" type="ORF">B0A48_06780</name>
</gene>
<evidence type="ECO:0000313" key="4">
    <source>
        <dbReference type="Proteomes" id="UP000192596"/>
    </source>
</evidence>
<feature type="compositionally biased region" description="Acidic residues" evidence="1">
    <location>
        <begin position="594"/>
        <end position="603"/>
    </location>
</feature>
<dbReference type="SMART" id="SM00717">
    <property type="entry name" value="SANT"/>
    <property type="match status" value="1"/>
</dbReference>
<feature type="compositionally biased region" description="Acidic residues" evidence="1">
    <location>
        <begin position="100"/>
        <end position="113"/>
    </location>
</feature>
<dbReference type="OrthoDB" id="5398572at2759"/>
<proteinExistence type="predicted"/>
<accession>A0A1V8T9A3</accession>
<feature type="region of interest" description="Disordered" evidence="1">
    <location>
        <begin position="1"/>
        <end position="123"/>
    </location>
</feature>
<feature type="region of interest" description="Disordered" evidence="1">
    <location>
        <begin position="531"/>
        <end position="687"/>
    </location>
</feature>